<evidence type="ECO:0000313" key="2">
    <source>
        <dbReference type="Proteomes" id="UP001597063"/>
    </source>
</evidence>
<dbReference type="RefSeq" id="WP_131757724.1">
    <property type="nucleotide sequence ID" value="NZ_CAACUY010000037.1"/>
</dbReference>
<name>A0ABW2X9R4_9ACTN</name>
<evidence type="ECO:0008006" key="3">
    <source>
        <dbReference type="Google" id="ProtNLM"/>
    </source>
</evidence>
<evidence type="ECO:0000313" key="1">
    <source>
        <dbReference type="EMBL" id="MFD0683024.1"/>
    </source>
</evidence>
<gene>
    <name evidence="1" type="ORF">ACFQZM_00820</name>
</gene>
<reference evidence="2" key="1">
    <citation type="journal article" date="2019" name="Int. J. Syst. Evol. Microbiol.">
        <title>The Global Catalogue of Microorganisms (GCM) 10K type strain sequencing project: providing services to taxonomists for standard genome sequencing and annotation.</title>
        <authorList>
            <consortium name="The Broad Institute Genomics Platform"/>
            <consortium name="The Broad Institute Genome Sequencing Center for Infectious Disease"/>
            <person name="Wu L."/>
            <person name="Ma J."/>
        </authorList>
    </citation>
    <scope>NUCLEOTIDE SEQUENCE [LARGE SCALE GENOMIC DNA]</scope>
    <source>
        <strain evidence="2">JCM 9371</strain>
    </source>
</reference>
<protein>
    <recommendedName>
        <fullName evidence="3">Lipoprotein</fullName>
    </recommendedName>
</protein>
<organism evidence="1 2">
    <name type="scientific">Actinomadura fibrosa</name>
    <dbReference type="NCBI Taxonomy" id="111802"/>
    <lineage>
        <taxon>Bacteria</taxon>
        <taxon>Bacillati</taxon>
        <taxon>Actinomycetota</taxon>
        <taxon>Actinomycetes</taxon>
        <taxon>Streptosporangiales</taxon>
        <taxon>Thermomonosporaceae</taxon>
        <taxon>Actinomadura</taxon>
    </lineage>
</organism>
<proteinExistence type="predicted"/>
<accession>A0ABW2X9R4</accession>
<keyword evidence="2" id="KW-1185">Reference proteome</keyword>
<dbReference type="EMBL" id="JBHTGP010000001">
    <property type="protein sequence ID" value="MFD0683024.1"/>
    <property type="molecule type" value="Genomic_DNA"/>
</dbReference>
<dbReference type="Proteomes" id="UP001597063">
    <property type="component" value="Unassembled WGS sequence"/>
</dbReference>
<sequence>MAGPRTRTSWAQALALAGALTACGGGAGLTEPPHSLPAHRSSPASAEALVLRFRETGGLAGKGGPGALPDLSLYSTGRAVAASQGKATEYRLRPEALRKLLRDARAAGLGRSHTVGSDQIADAVVLEFTMDGARTRIVQPEAQNDPAVAFRKRLDPRAWAPADQAAPAKPYAPGQVAVLAGRVADEGKARTWPLAPLGKGPQVAGGTCTLAPAAEVPSTAPGTRWRSGGGTYSVALRPLLPDEKSCPDIVR</sequence>
<dbReference type="PROSITE" id="PS51257">
    <property type="entry name" value="PROKAR_LIPOPROTEIN"/>
    <property type="match status" value="1"/>
</dbReference>
<comment type="caution">
    <text evidence="1">The sequence shown here is derived from an EMBL/GenBank/DDBJ whole genome shotgun (WGS) entry which is preliminary data.</text>
</comment>